<dbReference type="GO" id="GO:0005658">
    <property type="term" value="C:alpha DNA polymerase:primase complex"/>
    <property type="evidence" value="ECO:0007669"/>
    <property type="project" value="EnsemblFungi"/>
</dbReference>
<dbReference type="GO" id="GO:0005635">
    <property type="term" value="C:nuclear envelope"/>
    <property type="evidence" value="ECO:0007669"/>
    <property type="project" value="EnsemblFungi"/>
</dbReference>
<dbReference type="InterPro" id="IPR016722">
    <property type="entry name" value="DNA_pol_alpha_bsu"/>
</dbReference>
<dbReference type="PANTHER" id="PTHR23061">
    <property type="entry name" value="DNA POLYMERASE 2 ALPHA 70 KDA SUBUNIT"/>
    <property type="match status" value="1"/>
</dbReference>
<dbReference type="EMBL" id="KV454546">
    <property type="protein sequence ID" value="ODV64879.1"/>
    <property type="molecule type" value="Genomic_DNA"/>
</dbReference>
<feature type="domain" description="DNA polymerase alpha subunit B OB" evidence="8">
    <location>
        <begin position="218"/>
        <end position="331"/>
    </location>
</feature>
<dbReference type="InterPro" id="IPR007185">
    <property type="entry name" value="DNA_pol_a/d/e_bsu"/>
</dbReference>
<dbReference type="Proteomes" id="UP000095085">
    <property type="component" value="Unassembled WGS sequence"/>
</dbReference>
<reference evidence="10" key="1">
    <citation type="submission" date="2016-05" db="EMBL/GenBank/DDBJ databases">
        <title>Comparative genomics of biotechnologically important yeasts.</title>
        <authorList>
            <consortium name="DOE Joint Genome Institute"/>
            <person name="Riley R."/>
            <person name="Haridas S."/>
            <person name="Wolfe K.H."/>
            <person name="Lopes M.R."/>
            <person name="Hittinger C.T."/>
            <person name="Goker M."/>
            <person name="Salamov A."/>
            <person name="Wisecaver J."/>
            <person name="Long T.M."/>
            <person name="Aerts A.L."/>
            <person name="Barry K."/>
            <person name="Choi C."/>
            <person name="Clum A."/>
            <person name="Coughlan A.Y."/>
            <person name="Deshpande S."/>
            <person name="Douglass A.P."/>
            <person name="Hanson S.J."/>
            <person name="Klenk H.-P."/>
            <person name="Labutti K."/>
            <person name="Lapidus A."/>
            <person name="Lindquist E."/>
            <person name="Lipzen A."/>
            <person name="Meier-Kolthoff J.P."/>
            <person name="Ohm R.A."/>
            <person name="Otillar R.P."/>
            <person name="Pangilinan J."/>
            <person name="Peng Y."/>
            <person name="Rokas A."/>
            <person name="Rosa C.A."/>
            <person name="Scheuner C."/>
            <person name="Sibirny A.A."/>
            <person name="Slot J.C."/>
            <person name="Stielow J.B."/>
            <person name="Sun H."/>
            <person name="Kurtzman C.P."/>
            <person name="Blackwell M."/>
            <person name="Grigoriev I.V."/>
            <person name="Jeffries T.W."/>
        </authorList>
    </citation>
    <scope>NUCLEOTIDE SEQUENCE [LARGE SCALE GENOMIC DNA]</scope>
    <source>
        <strain evidence="10">NRRL Y-1933</strain>
    </source>
</reference>
<keyword evidence="4 6" id="KW-0235">DNA replication</keyword>
<evidence type="ECO:0000313" key="10">
    <source>
        <dbReference type="Proteomes" id="UP000095085"/>
    </source>
</evidence>
<evidence type="ECO:0000256" key="4">
    <source>
        <dbReference type="ARBA" id="ARBA00022705"/>
    </source>
</evidence>
<dbReference type="OrthoDB" id="336885at2759"/>
<comment type="function">
    <text evidence="6">Accessory subunit of the DNA polymerase alpha complex (also known as the alpha DNA polymerase-primase complex) which plays an essential role in the initiation of DNA synthesis.</text>
</comment>
<dbReference type="GO" id="GO:0006270">
    <property type="term" value="P:DNA replication initiation"/>
    <property type="evidence" value="ECO:0007669"/>
    <property type="project" value="EnsemblFungi"/>
</dbReference>
<evidence type="ECO:0000259" key="7">
    <source>
        <dbReference type="Pfam" id="PF04042"/>
    </source>
</evidence>
<dbReference type="GO" id="GO:0003677">
    <property type="term" value="F:DNA binding"/>
    <property type="evidence" value="ECO:0007669"/>
    <property type="project" value="InterPro"/>
</dbReference>
<dbReference type="RefSeq" id="XP_020073946.1">
    <property type="nucleotide sequence ID" value="XM_020219894.1"/>
</dbReference>
<dbReference type="GO" id="GO:0016233">
    <property type="term" value="P:telomere capping"/>
    <property type="evidence" value="ECO:0007669"/>
    <property type="project" value="EnsemblFungi"/>
</dbReference>
<dbReference type="Pfam" id="PF04042">
    <property type="entry name" value="DNA_pol_E_B"/>
    <property type="match status" value="1"/>
</dbReference>
<name>A0A1E4RC75_9ASCO</name>
<proteinExistence type="inferred from homology"/>
<dbReference type="AlphaFoldDB" id="A0A1E4RC75"/>
<dbReference type="Pfam" id="PF22062">
    <property type="entry name" value="OB_DPOA2"/>
    <property type="match status" value="1"/>
</dbReference>
<gene>
    <name evidence="9" type="ORF">HYPBUDRAFT_144887</name>
</gene>
<keyword evidence="5 6" id="KW-0539">Nucleus</keyword>
<comment type="similarity">
    <text evidence="2 6">Belongs to the DNA polymerase alpha subunit B family.</text>
</comment>
<dbReference type="PIRSF" id="PIRSF018300">
    <property type="entry name" value="DNA_pol_alph_2"/>
    <property type="match status" value="1"/>
</dbReference>
<evidence type="ECO:0000256" key="5">
    <source>
        <dbReference type="ARBA" id="ARBA00023242"/>
    </source>
</evidence>
<dbReference type="STRING" id="984485.A0A1E4RC75"/>
<evidence type="ECO:0000256" key="3">
    <source>
        <dbReference type="ARBA" id="ARBA00018596"/>
    </source>
</evidence>
<dbReference type="Gene3D" id="3.60.21.60">
    <property type="match status" value="2"/>
</dbReference>
<dbReference type="PANTHER" id="PTHR23061:SF12">
    <property type="entry name" value="DNA POLYMERASE ALPHA SUBUNIT B"/>
    <property type="match status" value="1"/>
</dbReference>
<evidence type="ECO:0000259" key="8">
    <source>
        <dbReference type="Pfam" id="PF22062"/>
    </source>
</evidence>
<keyword evidence="10" id="KW-1185">Reference proteome</keyword>
<evidence type="ECO:0000256" key="2">
    <source>
        <dbReference type="ARBA" id="ARBA00007299"/>
    </source>
</evidence>
<evidence type="ECO:0000256" key="1">
    <source>
        <dbReference type="ARBA" id="ARBA00004123"/>
    </source>
</evidence>
<dbReference type="GeneID" id="30994444"/>
<evidence type="ECO:0000256" key="6">
    <source>
        <dbReference type="PIRNR" id="PIRNR018300"/>
    </source>
</evidence>
<protein>
    <recommendedName>
        <fullName evidence="3 6">DNA polymerase alpha subunit B</fullName>
    </recommendedName>
</protein>
<dbReference type="InterPro" id="IPR054300">
    <property type="entry name" value="OB_DPOA2"/>
</dbReference>
<organism evidence="9 10">
    <name type="scientific">Hyphopichia burtonii NRRL Y-1933</name>
    <dbReference type="NCBI Taxonomy" id="984485"/>
    <lineage>
        <taxon>Eukaryota</taxon>
        <taxon>Fungi</taxon>
        <taxon>Dikarya</taxon>
        <taxon>Ascomycota</taxon>
        <taxon>Saccharomycotina</taxon>
        <taxon>Pichiomycetes</taxon>
        <taxon>Debaryomycetaceae</taxon>
        <taxon>Hyphopichia</taxon>
    </lineage>
</organism>
<comment type="subcellular location">
    <subcellularLocation>
        <location evidence="1 6">Nucleus</location>
    </subcellularLocation>
</comment>
<evidence type="ECO:0000313" key="9">
    <source>
        <dbReference type="EMBL" id="ODV64879.1"/>
    </source>
</evidence>
<sequence>MTVEANERKELKQYFGKIDTQSDDILKKLVSLKQIFNLDSQDLFIKWEQHVNRIGEDLDISLSNLDGLQQYLQSSIVVPSKLTPSMKKDGQGMIRKRQIMKSSTGFSSSPVNAAPSTPNIKKRKVDGIESSPVQYETANNTFASSSPRKPTEDNTPFLNKLTNQQDSNTVIETLNAHIQETPGFTDLEGERPFKLGTNFDPQKFKFRTMSMKLLESADVLDEQIDLMAQTYMENLKSDKIEFGNPCLSSQFDIVCSGRIVPDTPLYDTSSNATLNATSLFLETSRLGGIGQRIPLDLSQLKEYGLFPGQIVILKGRNPTGRAFIVQEVLELPALGNPLTSKDELEEFHNLLETDASLKILVASGPYSNQNTLNYQKLSDLVDKINSDIKPHVVLLYGPFVDLSNNSVTSGDIEIPNEKYQPKTLDDVFRLLITPILKKIHPKIQVILVPSLRDSCIKHISYPQDSFDRKKFGLPKNVKVFPNPSSFSVNEVLIGGSNMDIFKDLRDVYKPAPTEGKVPSNRFDRIINYIFEQRRYYPNFPGSIKKKLDPKSDIQLLNGSMAEQVSETAIGGSSLEVPYMGLAELGETLPDILITPSEMKHFAKAIKGVVVVNPGQFIRPNKDTTKESGTYAIINIKAPELDGNEEDNVKEVQDGLYYHNVSKRSRVDIYKS</sequence>
<dbReference type="GO" id="GO:0003887">
    <property type="term" value="F:DNA-directed DNA polymerase activity"/>
    <property type="evidence" value="ECO:0007669"/>
    <property type="project" value="EnsemblFungi"/>
</dbReference>
<accession>A0A1E4RC75</accession>
<feature type="domain" description="DNA polymerase alpha/delta/epsilon subunit B" evidence="7">
    <location>
        <begin position="359"/>
        <end position="603"/>
    </location>
</feature>